<gene>
    <name evidence="2" type="ORF">EKO04_003154</name>
</gene>
<evidence type="ECO:0000259" key="1">
    <source>
        <dbReference type="Pfam" id="PF00144"/>
    </source>
</evidence>
<feature type="domain" description="Beta-lactamase-related" evidence="1">
    <location>
        <begin position="16"/>
        <end position="387"/>
    </location>
</feature>
<dbReference type="InterPro" id="IPR012338">
    <property type="entry name" value="Beta-lactam/transpept-like"/>
</dbReference>
<accession>A0A8H7J9B0</accession>
<dbReference type="InterPro" id="IPR050789">
    <property type="entry name" value="Diverse_Enzym_Activities"/>
</dbReference>
<dbReference type="Proteomes" id="UP000651452">
    <property type="component" value="Unassembled WGS sequence"/>
</dbReference>
<dbReference type="EMBL" id="RZGK01000005">
    <property type="protein sequence ID" value="KAF9698863.1"/>
    <property type="molecule type" value="Genomic_DNA"/>
</dbReference>
<name>A0A8H7J9B0_9PLEO</name>
<dbReference type="PANTHER" id="PTHR43283:SF3">
    <property type="entry name" value="BETA-LACTAMASE FAMILY PROTEIN (AFU_ORTHOLOGUE AFUA_5G07500)"/>
    <property type="match status" value="1"/>
</dbReference>
<dbReference type="InterPro" id="IPR001466">
    <property type="entry name" value="Beta-lactam-related"/>
</dbReference>
<protein>
    <recommendedName>
        <fullName evidence="1">Beta-lactamase-related domain-containing protein</fullName>
    </recommendedName>
</protein>
<reference evidence="2" key="2">
    <citation type="submission" date="2020-09" db="EMBL/GenBank/DDBJ databases">
        <title>Reference genome assembly for Australian Ascochyta lentis isolate Al4.</title>
        <authorList>
            <person name="Lee R.C."/>
            <person name="Farfan-Caceres L.M."/>
            <person name="Debler J.W."/>
            <person name="Williams A.H."/>
            <person name="Henares B.M."/>
        </authorList>
    </citation>
    <scope>NUCLEOTIDE SEQUENCE</scope>
    <source>
        <strain evidence="2">Al4</strain>
    </source>
</reference>
<comment type="caution">
    <text evidence="2">The sequence shown here is derived from an EMBL/GenBank/DDBJ whole genome shotgun (WGS) entry which is preliminary data.</text>
</comment>
<evidence type="ECO:0000313" key="2">
    <source>
        <dbReference type="EMBL" id="KAF9698863.1"/>
    </source>
</evidence>
<sequence length="412" mass="44458">MPLSDQGVQGIKSLLDAVTSEGPAGSPGLAFHAVDRSGKTLVEHQAGNLGIDSKQAIDENTLFWIASCTKLVTAVALLQLVEQGKIGLDDAEAIKKYAPEISKKQVYADGVNGADQQNPVTLRMLLSHTAGFGYSFFDPRLQAPGDIEGQKGDVNDILNSRLVNQPGSTWEYGVNLDWAGIVLERITGQRLGTYFAENIFAPLDMDTKGATMFPPSSVQSNLAAMHQRDATTGEIRERDHVYGAPLTQDSAEKQDAFFQSGGAGLFAKPKEYVKILAAILNEGTSPTTGKQILNPETVQLLWENQIPNQPDFARGGPPPANPSLVNASPEFYPQPGNPAQGWTYAGFLTIEAGPSGRGANTIWWMGLANCFWWVDREKGVAGFLAGQVLPNGDAKVNSAWFMCEKMVYDNLV</sequence>
<dbReference type="PANTHER" id="PTHR43283">
    <property type="entry name" value="BETA-LACTAMASE-RELATED"/>
    <property type="match status" value="1"/>
</dbReference>
<evidence type="ECO:0000313" key="3">
    <source>
        <dbReference type="Proteomes" id="UP000651452"/>
    </source>
</evidence>
<keyword evidence="3" id="KW-1185">Reference proteome</keyword>
<dbReference type="Gene3D" id="3.40.710.10">
    <property type="entry name" value="DD-peptidase/beta-lactamase superfamily"/>
    <property type="match status" value="1"/>
</dbReference>
<reference evidence="2" key="1">
    <citation type="submission" date="2018-12" db="EMBL/GenBank/DDBJ databases">
        <authorList>
            <person name="Syme R.A."/>
            <person name="Farfan-Caceres L."/>
            <person name="Lichtenzveig J."/>
        </authorList>
    </citation>
    <scope>NUCLEOTIDE SEQUENCE</scope>
    <source>
        <strain evidence="2">Al4</strain>
    </source>
</reference>
<dbReference type="AlphaFoldDB" id="A0A8H7J9B0"/>
<organism evidence="2 3">
    <name type="scientific">Ascochyta lentis</name>
    <dbReference type="NCBI Taxonomy" id="205686"/>
    <lineage>
        <taxon>Eukaryota</taxon>
        <taxon>Fungi</taxon>
        <taxon>Dikarya</taxon>
        <taxon>Ascomycota</taxon>
        <taxon>Pezizomycotina</taxon>
        <taxon>Dothideomycetes</taxon>
        <taxon>Pleosporomycetidae</taxon>
        <taxon>Pleosporales</taxon>
        <taxon>Pleosporineae</taxon>
        <taxon>Didymellaceae</taxon>
        <taxon>Ascochyta</taxon>
    </lineage>
</organism>
<proteinExistence type="predicted"/>
<dbReference type="Pfam" id="PF00144">
    <property type="entry name" value="Beta-lactamase"/>
    <property type="match status" value="1"/>
</dbReference>
<dbReference type="SUPFAM" id="SSF56601">
    <property type="entry name" value="beta-lactamase/transpeptidase-like"/>
    <property type="match status" value="1"/>
</dbReference>
<dbReference type="OrthoDB" id="428260at2759"/>